<sequence>MSKPILFSTPMVKAILEGRKTQARWVIVPSNTTVCGYPVTKRDNLWTGLAWNDKVFQDGGPHILHPSPSQYLHVPWINPSDGDDDRIFRVRSRWEIGDQLWVRETHYPHPTAIEVGHPIMLYKARGDTLLPGHTWKPSIFMPRWASRITLEITHLRVERLDSISVADIEAEGFQGDDFFTYWDSLNAKRGFGCSVNPWLWVLDFKEMPDADRCCHAYSV</sequence>
<gene>
    <name evidence="1" type="ORF">LCGC14_0637470</name>
</gene>
<reference evidence="1" key="1">
    <citation type="journal article" date="2015" name="Nature">
        <title>Complex archaea that bridge the gap between prokaryotes and eukaryotes.</title>
        <authorList>
            <person name="Spang A."/>
            <person name="Saw J.H."/>
            <person name="Jorgensen S.L."/>
            <person name="Zaremba-Niedzwiedzka K."/>
            <person name="Martijn J."/>
            <person name="Lind A.E."/>
            <person name="van Eijk R."/>
            <person name="Schleper C."/>
            <person name="Guy L."/>
            <person name="Ettema T.J."/>
        </authorList>
    </citation>
    <scope>NUCLEOTIDE SEQUENCE</scope>
</reference>
<comment type="caution">
    <text evidence="1">The sequence shown here is derived from an EMBL/GenBank/DDBJ whole genome shotgun (WGS) entry which is preliminary data.</text>
</comment>
<protein>
    <recommendedName>
        <fullName evidence="2">ASCH domain-containing protein</fullName>
    </recommendedName>
</protein>
<proteinExistence type="predicted"/>
<organism evidence="1">
    <name type="scientific">marine sediment metagenome</name>
    <dbReference type="NCBI Taxonomy" id="412755"/>
    <lineage>
        <taxon>unclassified sequences</taxon>
        <taxon>metagenomes</taxon>
        <taxon>ecological metagenomes</taxon>
    </lineage>
</organism>
<accession>A0A0F9TLJ8</accession>
<evidence type="ECO:0008006" key="2">
    <source>
        <dbReference type="Google" id="ProtNLM"/>
    </source>
</evidence>
<dbReference type="AlphaFoldDB" id="A0A0F9TLJ8"/>
<evidence type="ECO:0000313" key="1">
    <source>
        <dbReference type="EMBL" id="KKN49946.1"/>
    </source>
</evidence>
<dbReference type="EMBL" id="LAZR01001142">
    <property type="protein sequence ID" value="KKN49946.1"/>
    <property type="molecule type" value="Genomic_DNA"/>
</dbReference>
<name>A0A0F9TLJ8_9ZZZZ</name>